<dbReference type="InterPro" id="IPR052755">
    <property type="entry name" value="Lysozyme_Inhibitor_LprI"/>
</dbReference>
<dbReference type="PANTHER" id="PTHR37549">
    <property type="entry name" value="LIPOPROTEIN LPRI"/>
    <property type="match status" value="1"/>
</dbReference>
<reference evidence="3" key="1">
    <citation type="submission" date="2010-04" db="EMBL/GenBank/DDBJ databases">
        <title>Complete sequence of chromosome 2 of Burkholderia sp. CCGE1002.</title>
        <authorList>
            <consortium name="US DOE Joint Genome Institute"/>
            <person name="Lucas S."/>
            <person name="Copeland A."/>
            <person name="Lapidus A."/>
            <person name="Cheng J.-F."/>
            <person name="Bruce D."/>
            <person name="Goodwin L."/>
            <person name="Pitluck S."/>
            <person name="Chertkov O."/>
            <person name="Detter J.C."/>
            <person name="Han C."/>
            <person name="Tapia R."/>
            <person name="Land M."/>
            <person name="Hauser L."/>
            <person name="Kyrpides N."/>
            <person name="Ovchinnikova G."/>
            <person name="Martinez-Romero E."/>
            <person name="Hernandez M.A.R."/>
            <person name="Tiedje J.M."/>
            <person name="Woyke T."/>
        </authorList>
    </citation>
    <scope>NUCLEOTIDE SEQUENCE [LARGE SCALE GENOMIC DNA]</scope>
    <source>
        <strain evidence="3">CCGE1002</strain>
    </source>
</reference>
<sequence>MSSRCPNCGSRNVDVVRSSSSFSGLAKKALGVVGFILVLGAIGRHSGESSSQVAPSAASAVEASAVVATPASDIASEVASSSVVASEPVEAASAASVEAIAESGGSEVPAIGASQSVVGVTGLAKTFLTSFDCAQASNDDEIAVCGDPGLAAQDRQLGQLYDAALKTISDPLALKKSESDWLLTRHMCNRDLECLRHVYGERIGQFLGSLGSKPLIPVATEADKPDSSADDARATTRDVTVIPAR</sequence>
<evidence type="ECO:0000256" key="1">
    <source>
        <dbReference type="SAM" id="MobiDB-lite"/>
    </source>
</evidence>
<dbReference type="Proteomes" id="UP000002190">
    <property type="component" value="Chromosome 2"/>
</dbReference>
<feature type="region of interest" description="Disordered" evidence="1">
    <location>
        <begin position="221"/>
        <end position="245"/>
    </location>
</feature>
<protein>
    <recommendedName>
        <fullName evidence="4">DUF1311 domain-containing protein</fullName>
    </recommendedName>
</protein>
<dbReference type="eggNOG" id="COG4461">
    <property type="taxonomic scope" value="Bacteria"/>
</dbReference>
<dbReference type="PANTHER" id="PTHR37549:SF1">
    <property type="entry name" value="LIPOPROTEIN LPRI"/>
    <property type="match status" value="1"/>
</dbReference>
<evidence type="ECO:0008006" key="4">
    <source>
        <dbReference type="Google" id="ProtNLM"/>
    </source>
</evidence>
<dbReference type="STRING" id="640511.BC1002_3702"/>
<dbReference type="KEGG" id="bge:BC1002_3702"/>
<dbReference type="EMBL" id="CP002014">
    <property type="protein sequence ID" value="ADG17724.1"/>
    <property type="molecule type" value="Genomic_DNA"/>
</dbReference>
<gene>
    <name evidence="2" type="ordered locus">BC1002_3702</name>
</gene>
<name>D5WGX9_PARAM</name>
<proteinExistence type="predicted"/>
<evidence type="ECO:0000313" key="2">
    <source>
        <dbReference type="EMBL" id="ADG17724.1"/>
    </source>
</evidence>
<dbReference type="HOGENOM" id="CLU_1131941_0_0_4"/>
<dbReference type="AlphaFoldDB" id="D5WGX9"/>
<accession>D5WGX9</accession>
<reference evidence="2 3" key="2">
    <citation type="journal article" date="2012" name="J. Bacteriol.">
        <title>Genome Sequences of Burkholderia sp. Strains CCGE1002 and H160, Isolated from Legume Nodules in Mexico and Brazil.</title>
        <authorList>
            <person name="Ormeno-Orrillo E."/>
            <person name="Rogel M.A."/>
            <person name="Chueire L.M."/>
            <person name="Tiedje J.M."/>
            <person name="Martinez-Romero E."/>
            <person name="Hungria M."/>
        </authorList>
    </citation>
    <scope>NUCLEOTIDE SEQUENCE [LARGE SCALE GENOMIC DNA]</scope>
    <source>
        <strain evidence="2 3">CCGE1002</strain>
    </source>
</reference>
<dbReference type="GO" id="GO:0005576">
    <property type="term" value="C:extracellular region"/>
    <property type="evidence" value="ECO:0007669"/>
    <property type="project" value="TreeGrafter"/>
</dbReference>
<feature type="compositionally biased region" description="Basic and acidic residues" evidence="1">
    <location>
        <begin position="221"/>
        <end position="236"/>
    </location>
</feature>
<organism evidence="2 3">
    <name type="scientific">Paraburkholderia atlantica</name>
    <dbReference type="NCBI Taxonomy" id="2654982"/>
    <lineage>
        <taxon>Bacteria</taxon>
        <taxon>Pseudomonadati</taxon>
        <taxon>Pseudomonadota</taxon>
        <taxon>Betaproteobacteria</taxon>
        <taxon>Burkholderiales</taxon>
        <taxon>Burkholderiaceae</taxon>
        <taxon>Paraburkholderia</taxon>
    </lineage>
</organism>
<evidence type="ECO:0000313" key="3">
    <source>
        <dbReference type="Proteomes" id="UP000002190"/>
    </source>
</evidence>